<gene>
    <name evidence="2" type="primary">LOC108252710</name>
</gene>
<name>A0A1S4EED8_DIACI</name>
<dbReference type="KEGG" id="dci:108252710"/>
<accession>A0A1S4EED8</accession>
<organism evidence="1 2">
    <name type="scientific">Diaphorina citri</name>
    <name type="common">Asian citrus psyllid</name>
    <dbReference type="NCBI Taxonomy" id="121845"/>
    <lineage>
        <taxon>Eukaryota</taxon>
        <taxon>Metazoa</taxon>
        <taxon>Ecdysozoa</taxon>
        <taxon>Arthropoda</taxon>
        <taxon>Hexapoda</taxon>
        <taxon>Insecta</taxon>
        <taxon>Pterygota</taxon>
        <taxon>Neoptera</taxon>
        <taxon>Paraneoptera</taxon>
        <taxon>Hemiptera</taxon>
        <taxon>Sternorrhyncha</taxon>
        <taxon>Psylloidea</taxon>
        <taxon>Psyllidae</taxon>
        <taxon>Diaphorininae</taxon>
        <taxon>Diaphorina</taxon>
    </lineage>
</organism>
<dbReference type="RefSeq" id="XP_017300631.1">
    <property type="nucleotide sequence ID" value="XM_017445142.2"/>
</dbReference>
<reference evidence="2" key="1">
    <citation type="submission" date="2025-08" db="UniProtKB">
        <authorList>
            <consortium name="RefSeq"/>
        </authorList>
    </citation>
    <scope>IDENTIFICATION</scope>
</reference>
<evidence type="ECO:0000313" key="2">
    <source>
        <dbReference type="RefSeq" id="XP_017300631.1"/>
    </source>
</evidence>
<proteinExistence type="predicted"/>
<dbReference type="AlphaFoldDB" id="A0A1S4EED8"/>
<evidence type="ECO:0000313" key="1">
    <source>
        <dbReference type="Proteomes" id="UP000079169"/>
    </source>
</evidence>
<sequence length="140" mass="15950">MEDTPKGDNLQSLSASRNQYHYQIPSLNLHQKIKDRNVIEMLNSFQPLRPAQSYPIPFTSSNDIANKVLNDIETCSTLVVEKTLHLKARNIVVQNANKAYKKSVICKIKMMRWRQKLDTAKEGTYGVTQRALSKLAAFIS</sequence>
<dbReference type="Proteomes" id="UP000079169">
    <property type="component" value="Unplaced"/>
</dbReference>
<dbReference type="GeneID" id="108252710"/>
<dbReference type="PaxDb" id="121845-A0A1S4EED8"/>
<protein>
    <submittedName>
        <fullName evidence="2">Uncharacterized protein LOC108252710</fullName>
    </submittedName>
</protein>
<keyword evidence="1" id="KW-1185">Reference proteome</keyword>